<accession>A0A381E3Z7</accession>
<protein>
    <submittedName>
        <fullName evidence="1">Uncharacterized protein</fullName>
    </submittedName>
</protein>
<gene>
    <name evidence="1" type="ORF">NCTC13294_00846</name>
</gene>
<sequence length="175" mass="20113">MNRADAEKQLWADYNEAIDERFCFELKARHPELQDLAEKLNAFLLSVDKREGRLMMTALQLAQTINAESAEPNVVEVRNEIWPTGAVILELSYVDHGRAIMNIGAYSIHSASYYRDTLISEKRNRYTPDTLAACDYSITTLALRHLAWLRSENHHLQKFLDERRAAKADLPLINP</sequence>
<proteinExistence type="predicted"/>
<dbReference type="AlphaFoldDB" id="A0A381E3Z7"/>
<keyword evidence="2" id="KW-1185">Reference proteome</keyword>
<evidence type="ECO:0000313" key="1">
    <source>
        <dbReference type="EMBL" id="SUX20837.1"/>
    </source>
</evidence>
<dbReference type="Proteomes" id="UP000254572">
    <property type="component" value="Unassembled WGS sequence"/>
</dbReference>
<organism evidence="1 2">
    <name type="scientific">Cardiobacterium valvarum</name>
    <dbReference type="NCBI Taxonomy" id="194702"/>
    <lineage>
        <taxon>Bacteria</taxon>
        <taxon>Pseudomonadati</taxon>
        <taxon>Pseudomonadota</taxon>
        <taxon>Gammaproteobacteria</taxon>
        <taxon>Cardiobacteriales</taxon>
        <taxon>Cardiobacteriaceae</taxon>
        <taxon>Cardiobacterium</taxon>
    </lineage>
</organism>
<name>A0A381E3Z7_9GAMM</name>
<dbReference type="RefSeq" id="WP_115611114.1">
    <property type="nucleotide sequence ID" value="NZ_JBHLZC010000001.1"/>
</dbReference>
<evidence type="ECO:0000313" key="2">
    <source>
        <dbReference type="Proteomes" id="UP000254572"/>
    </source>
</evidence>
<reference evidence="1 2" key="1">
    <citation type="submission" date="2018-06" db="EMBL/GenBank/DDBJ databases">
        <authorList>
            <consortium name="Pathogen Informatics"/>
            <person name="Doyle S."/>
        </authorList>
    </citation>
    <scope>NUCLEOTIDE SEQUENCE [LARGE SCALE GENOMIC DNA]</scope>
    <source>
        <strain evidence="1 2">NCTC13294</strain>
    </source>
</reference>
<dbReference type="EMBL" id="UFUW01000001">
    <property type="protein sequence ID" value="SUX20837.1"/>
    <property type="molecule type" value="Genomic_DNA"/>
</dbReference>